<proteinExistence type="predicted"/>
<dbReference type="GO" id="GO:0005886">
    <property type="term" value="C:plasma membrane"/>
    <property type="evidence" value="ECO:0007669"/>
    <property type="project" value="UniProtKB-SubCell"/>
</dbReference>
<keyword evidence="6 7" id="KW-0472">Membrane</keyword>
<evidence type="ECO:0000256" key="1">
    <source>
        <dbReference type="ARBA" id="ARBA00004651"/>
    </source>
</evidence>
<feature type="transmembrane region" description="Helical" evidence="7">
    <location>
        <begin position="51"/>
        <end position="70"/>
    </location>
</feature>
<evidence type="ECO:0000256" key="4">
    <source>
        <dbReference type="ARBA" id="ARBA00022692"/>
    </source>
</evidence>
<dbReference type="EMBL" id="UINC01141681">
    <property type="protein sequence ID" value="SVD29568.1"/>
    <property type="molecule type" value="Genomic_DNA"/>
</dbReference>
<gene>
    <name evidence="8" type="ORF">METZ01_LOCUS382422</name>
</gene>
<dbReference type="GO" id="GO:0009103">
    <property type="term" value="P:lipopolysaccharide biosynthetic process"/>
    <property type="evidence" value="ECO:0007669"/>
    <property type="project" value="TreeGrafter"/>
</dbReference>
<dbReference type="AlphaFoldDB" id="A0A382U7B3"/>
<feature type="transmembrane region" description="Helical" evidence="7">
    <location>
        <begin position="163"/>
        <end position="182"/>
    </location>
</feature>
<feature type="transmembrane region" description="Helical" evidence="7">
    <location>
        <begin position="105"/>
        <end position="124"/>
    </location>
</feature>
<evidence type="ECO:0000256" key="2">
    <source>
        <dbReference type="ARBA" id="ARBA00022475"/>
    </source>
</evidence>
<dbReference type="PANTHER" id="PTHR22926:SF3">
    <property type="entry name" value="UNDECAPRENYL-PHOSPHATE ALPHA-N-ACETYLGLUCOSAMINYL 1-PHOSPHATE TRANSFERASE"/>
    <property type="match status" value="1"/>
</dbReference>
<dbReference type="PANTHER" id="PTHR22926">
    <property type="entry name" value="PHOSPHO-N-ACETYLMURAMOYL-PENTAPEPTIDE-TRANSFERASE"/>
    <property type="match status" value="1"/>
</dbReference>
<protein>
    <submittedName>
        <fullName evidence="8">Uncharacterized protein</fullName>
    </submittedName>
</protein>
<evidence type="ECO:0000256" key="7">
    <source>
        <dbReference type="SAM" id="Phobius"/>
    </source>
</evidence>
<keyword evidence="2" id="KW-1003">Cell membrane</keyword>
<evidence type="ECO:0000313" key="8">
    <source>
        <dbReference type="EMBL" id="SVD29568.1"/>
    </source>
</evidence>
<keyword evidence="5 7" id="KW-1133">Transmembrane helix</keyword>
<feature type="transmembrane region" description="Helical" evidence="7">
    <location>
        <begin position="76"/>
        <end position="93"/>
    </location>
</feature>
<feature type="transmembrane region" description="Helical" evidence="7">
    <location>
        <begin position="136"/>
        <end position="156"/>
    </location>
</feature>
<organism evidence="8">
    <name type="scientific">marine metagenome</name>
    <dbReference type="NCBI Taxonomy" id="408172"/>
    <lineage>
        <taxon>unclassified sequences</taxon>
        <taxon>metagenomes</taxon>
        <taxon>ecological metagenomes</taxon>
    </lineage>
</organism>
<keyword evidence="3" id="KW-0808">Transferase</keyword>
<comment type="subcellular location">
    <subcellularLocation>
        <location evidence="1">Cell membrane</location>
        <topology evidence="1">Multi-pass membrane protein</topology>
    </subcellularLocation>
</comment>
<reference evidence="8" key="1">
    <citation type="submission" date="2018-05" db="EMBL/GenBank/DDBJ databases">
        <authorList>
            <person name="Lanie J.A."/>
            <person name="Ng W.-L."/>
            <person name="Kazmierczak K.M."/>
            <person name="Andrzejewski T.M."/>
            <person name="Davidsen T.M."/>
            <person name="Wayne K.J."/>
            <person name="Tettelin H."/>
            <person name="Glass J.I."/>
            <person name="Rusch D."/>
            <person name="Podicherti R."/>
            <person name="Tsui H.-C.T."/>
            <person name="Winkler M.E."/>
        </authorList>
    </citation>
    <scope>NUCLEOTIDE SEQUENCE</scope>
</reference>
<feature type="non-terminal residue" evidence="8">
    <location>
        <position position="184"/>
    </location>
</feature>
<accession>A0A382U7B3</accession>
<evidence type="ECO:0000256" key="6">
    <source>
        <dbReference type="ARBA" id="ARBA00023136"/>
    </source>
</evidence>
<dbReference type="GO" id="GO:0016780">
    <property type="term" value="F:phosphotransferase activity, for other substituted phosphate groups"/>
    <property type="evidence" value="ECO:0007669"/>
    <property type="project" value="InterPro"/>
</dbReference>
<sequence length="184" mass="21454">MELNNIIFSVFLIFFGYFFGKYLLLTFKKSKTNLLADNQFQKIQAFHENSTYRLGGIIIFSLLVLVFLYLYFFRNIFSFEYVSFCTLFFLLGLTDDLKINIAPKFRLLIMITFLVILVISNKIYINRTGLEFLNNLLEIDIFSLTFMCLCFLFIINGSNLIDGFNGLLGIHSLIIFIVLFAINL</sequence>
<evidence type="ECO:0000256" key="5">
    <source>
        <dbReference type="ARBA" id="ARBA00022989"/>
    </source>
</evidence>
<name>A0A382U7B3_9ZZZZ</name>
<dbReference type="GO" id="GO:0071555">
    <property type="term" value="P:cell wall organization"/>
    <property type="evidence" value="ECO:0007669"/>
    <property type="project" value="TreeGrafter"/>
</dbReference>
<dbReference type="Pfam" id="PF00953">
    <property type="entry name" value="Glycos_transf_4"/>
    <property type="match status" value="1"/>
</dbReference>
<dbReference type="InterPro" id="IPR000715">
    <property type="entry name" value="Glycosyl_transferase_4"/>
</dbReference>
<keyword evidence="4 7" id="KW-0812">Transmembrane</keyword>
<evidence type="ECO:0000256" key="3">
    <source>
        <dbReference type="ARBA" id="ARBA00022679"/>
    </source>
</evidence>
<feature type="transmembrane region" description="Helical" evidence="7">
    <location>
        <begin position="6"/>
        <end position="25"/>
    </location>
</feature>
<dbReference type="GO" id="GO:0044038">
    <property type="term" value="P:cell wall macromolecule biosynthetic process"/>
    <property type="evidence" value="ECO:0007669"/>
    <property type="project" value="TreeGrafter"/>
</dbReference>